<dbReference type="AlphaFoldDB" id="A0AB39G3V8"/>
<dbReference type="EMBL" id="CP158268">
    <property type="protein sequence ID" value="XDJ85128.1"/>
    <property type="molecule type" value="Genomic_DNA"/>
</dbReference>
<protein>
    <submittedName>
        <fullName evidence="1">Uncharacterized protein</fullName>
    </submittedName>
</protein>
<gene>
    <name evidence="1" type="ORF">ABRZ08_13155</name>
</gene>
<evidence type="ECO:0000313" key="1">
    <source>
        <dbReference type="EMBL" id="XDJ85128.1"/>
    </source>
</evidence>
<proteinExistence type="predicted"/>
<name>A0AB39G3V8_9BURK</name>
<organism evidence="1">
    <name type="scientific">Castellaniella ginsengisoli</name>
    <dbReference type="NCBI Taxonomy" id="546114"/>
    <lineage>
        <taxon>Bacteria</taxon>
        <taxon>Pseudomonadati</taxon>
        <taxon>Pseudomonadota</taxon>
        <taxon>Betaproteobacteria</taxon>
        <taxon>Burkholderiales</taxon>
        <taxon>Alcaligenaceae</taxon>
        <taxon>Castellaniella</taxon>
    </lineage>
</organism>
<reference evidence="1" key="1">
    <citation type="submission" date="2024-05" db="EMBL/GenBank/DDBJ databases">
        <authorList>
            <person name="Luo Y.-C."/>
            <person name="Nicholds J."/>
            <person name="Mortimer T."/>
            <person name="Maboni G."/>
        </authorList>
    </citation>
    <scope>NUCLEOTIDE SEQUENCE</scope>
    <source>
        <strain evidence="1">140124</strain>
    </source>
</reference>
<sequence>MAAVRVIDHGLDKLLRQADALNGSGVKVGIQAGVDSQDGVDMVDIAVFNELGTADIPARPFARNAAEKNRQDIATVMDHLARKVEDGAADTDTALETLGQWYQGRQQAHIRSGEFVPNAPATIKKKGSSVPLIDKGKLVNAVRYEVLKK</sequence>
<accession>A0AB39G3V8</accession>
<dbReference type="RefSeq" id="WP_368641762.1">
    <property type="nucleotide sequence ID" value="NZ_CP158268.1"/>
</dbReference>